<protein>
    <submittedName>
        <fullName evidence="1">Uncharacterized protein</fullName>
    </submittedName>
</protein>
<evidence type="ECO:0000313" key="1">
    <source>
        <dbReference type="EMBL" id="RXK13125.1"/>
    </source>
</evidence>
<dbReference type="AlphaFoldDB" id="A0A4Q1B2V2"/>
<proteinExistence type="predicted"/>
<sequence>METIDVLVLLDVGGLQDESELQSFLKKKSFKTVEDEKFVYTSTSTTSLVFTRTYILEIFKEALEKAGFEEANLVFLLNEQPSNPYTYDKKEKAFIEVKEEVVNS</sequence>
<organism evidence="1 2">
    <name type="scientific">Halarcobacter mediterraneus</name>
    <dbReference type="NCBI Taxonomy" id="2023153"/>
    <lineage>
        <taxon>Bacteria</taxon>
        <taxon>Pseudomonadati</taxon>
        <taxon>Campylobacterota</taxon>
        <taxon>Epsilonproteobacteria</taxon>
        <taxon>Campylobacterales</taxon>
        <taxon>Arcobacteraceae</taxon>
        <taxon>Halarcobacter</taxon>
    </lineage>
</organism>
<comment type="caution">
    <text evidence="1">The sequence shown here is derived from an EMBL/GenBank/DDBJ whole genome shotgun (WGS) entry which is preliminary data.</text>
</comment>
<gene>
    <name evidence="1" type="ORF">CP965_04825</name>
</gene>
<keyword evidence="2" id="KW-1185">Reference proteome</keyword>
<dbReference type="Proteomes" id="UP000289718">
    <property type="component" value="Unassembled WGS sequence"/>
</dbReference>
<reference evidence="1 2" key="1">
    <citation type="submission" date="2017-09" db="EMBL/GenBank/DDBJ databases">
        <title>Genomics of the genus Arcobacter.</title>
        <authorList>
            <person name="Perez-Cataluna A."/>
            <person name="Figueras M.J."/>
            <person name="Salas-Masso N."/>
        </authorList>
    </citation>
    <scope>NUCLEOTIDE SEQUENCE [LARGE SCALE GENOMIC DNA]</scope>
    <source>
        <strain evidence="1 2">F156-34</strain>
    </source>
</reference>
<evidence type="ECO:0000313" key="2">
    <source>
        <dbReference type="Proteomes" id="UP000289718"/>
    </source>
</evidence>
<dbReference type="RefSeq" id="WP_129060945.1">
    <property type="nucleotide sequence ID" value="NZ_NXIE01000002.1"/>
</dbReference>
<dbReference type="OrthoDB" id="5347455at2"/>
<name>A0A4Q1B2V2_9BACT</name>
<accession>A0A4Q1B2V2</accession>
<dbReference type="EMBL" id="NXIE01000002">
    <property type="protein sequence ID" value="RXK13125.1"/>
    <property type="molecule type" value="Genomic_DNA"/>
</dbReference>